<protein>
    <submittedName>
        <fullName evidence="2">Putative capsid protein</fullName>
    </submittedName>
</protein>
<dbReference type="KEGG" id="vg:26517339"/>
<evidence type="ECO:0000313" key="2">
    <source>
        <dbReference type="EMBL" id="CUS27819.1"/>
    </source>
</evidence>
<dbReference type="SMR" id="A0A0S4L2T7"/>
<accession>A0A0S4L2T7</accession>
<dbReference type="Gene3D" id="3.90.1690.10">
    <property type="entry name" value="phage-related protein like domain"/>
    <property type="match status" value="1"/>
</dbReference>
<sequence>MSNAPFPIDPELTAIAIAYRNGRMIADEVLPRVPVGKQEFKYWKYDLAQGFTVPETLVGRKSKPNEVEFSATDETSSTEDHGLDAPVPQADIDNAPTNYNPLGHATEQTTNLILLDREARTSKLVFNPNSYAAGNKRTLSGTDQWSDPASNPLPEITDALDSVILRPNIGVLGRRTATILRRHPKIVKAYNGTLGDEGMVPMAFLQELLELEAIYVGEARLNIARPGQNPSLIRAWGPHASFIYRDRLADTRNGTTFGLTGQWGDRVSGSIADPNIGLRGGQRVRVGESVKELVTAPDLGFFFENAVAA</sequence>
<dbReference type="RefSeq" id="YP_009188548.1">
    <property type="nucleotide sequence ID" value="NC_028667.1"/>
</dbReference>
<reference evidence="2 3" key="1">
    <citation type="journal article" date="2016" name="Genome Announc.">
        <title>Complete Genome Sequence of PM105, a New Pseudomonas aeruginosa B3-Like Transposable Phage.</title>
        <authorList>
            <person name="Pourcel C."/>
            <person name="Midoux C."/>
            <person name="Bourkaltseva M."/>
            <person name="Pleteneva E."/>
            <person name="Krylov V."/>
        </authorList>
    </citation>
    <scope>NUCLEOTIDE SEQUENCE [LARGE SCALE GENOMIC DNA]</scope>
</reference>
<feature type="region of interest" description="Disordered" evidence="1">
    <location>
        <begin position="64"/>
        <end position="83"/>
    </location>
</feature>
<proteinExistence type="predicted"/>
<organism evidence="2 3">
    <name type="scientific">Pseudomonas phage vB_PaeS_PM105</name>
    <dbReference type="NCBI Taxonomy" id="1743016"/>
    <lineage>
        <taxon>Viruses</taxon>
        <taxon>Duplodnaviria</taxon>
        <taxon>Heunggongvirae</taxon>
        <taxon>Uroviricota</taxon>
        <taxon>Caudoviricetes</taxon>
        <taxon>Guarnerosvirinae</taxon>
        <taxon>Mechnikovvirus</taxon>
        <taxon>Mechnikovvirus PM105</taxon>
        <taxon>Beetrevirus PM105</taxon>
    </lineage>
</organism>
<dbReference type="InterPro" id="IPR053738">
    <property type="entry name" value="Lambda_capsid_assembly"/>
</dbReference>
<name>A0A0S4L2T7_9CAUD</name>
<dbReference type="GeneID" id="26517339"/>
<gene>
    <name evidence="2" type="primary">PM105_37</name>
</gene>
<evidence type="ECO:0000256" key="1">
    <source>
        <dbReference type="SAM" id="MobiDB-lite"/>
    </source>
</evidence>
<keyword evidence="3" id="KW-1185">Reference proteome</keyword>
<dbReference type="EMBL" id="LN898172">
    <property type="protein sequence ID" value="CUS27819.1"/>
    <property type="molecule type" value="Genomic_DNA"/>
</dbReference>
<dbReference type="Proteomes" id="UP000204666">
    <property type="component" value="Genome"/>
</dbReference>
<dbReference type="OrthoDB" id="4340at10239"/>
<evidence type="ECO:0000313" key="3">
    <source>
        <dbReference type="Proteomes" id="UP000204666"/>
    </source>
</evidence>